<dbReference type="OrthoDB" id="5987826at2759"/>
<evidence type="ECO:0000259" key="3">
    <source>
        <dbReference type="Pfam" id="PF23283"/>
    </source>
</evidence>
<dbReference type="EnsemblMetazoa" id="CLYHEMT007709.1">
    <property type="protein sequence ID" value="CLYHEMP007709.1"/>
    <property type="gene ID" value="CLYHEMG007709"/>
</dbReference>
<name>A0A7M5U8Y0_9CNID</name>
<evidence type="ECO:0000256" key="2">
    <source>
        <dbReference type="ARBA" id="ARBA00023157"/>
    </source>
</evidence>
<feature type="domain" description="UMOD/GP2/OIT3-like D8C" evidence="3">
    <location>
        <begin position="52"/>
        <end position="136"/>
    </location>
</feature>
<keyword evidence="1" id="KW-0732">Signal</keyword>
<keyword evidence="2" id="KW-1015">Disulfide bond</keyword>
<organism evidence="4 5">
    <name type="scientific">Clytia hemisphaerica</name>
    <dbReference type="NCBI Taxonomy" id="252671"/>
    <lineage>
        <taxon>Eukaryota</taxon>
        <taxon>Metazoa</taxon>
        <taxon>Cnidaria</taxon>
        <taxon>Hydrozoa</taxon>
        <taxon>Hydroidolina</taxon>
        <taxon>Leptothecata</taxon>
        <taxon>Obeliida</taxon>
        <taxon>Clytiidae</taxon>
        <taxon>Clytia</taxon>
    </lineage>
</organism>
<sequence length="820" mass="90729">MRVSSTGPCSQYTRENATSLTRSVKNVLSPGANGLCDIDFDGSTWYRFTTSTGQNQMIPTQCPAKNSCGTQYPIWLDGTHPQITNQISSVKVCVQVEGICCFGSWTIEVVKCVQKNEDFFVYKLSAPTIACPTSYCLENEPQVVSTTKMFSTIKATTAVITTKGSGNQATPTPMRMLNSTTGAMSKIFNIEISDGIVNQKIINGSSYITKTGDFTVKISDEKGTIPLPTANVESLPSSCNRISGEPAPNLFCVNTASGDIYVTTVADFEYLGGQNFTLSIAVKIVNSPAETTTLNVHFTDECRATSKPYQDLLDNECQLFSNTITRGFGLTAGSKSTGFRYTRRSFERLLIDMTILRSTFGNRVGNATLLITEILNEGTREISLDSIPFVVPEGTSDVTVPLSFKDNAELSRSFRFTISFGGSALLLNTNSIKLREIISWNQCRRPECVSAYKEWKKHVATSEPKCKKDTGNVERYFERCINLDPVFTTTPLIDGTMIDNCMYRSMFAFDQKYTYLLINGVRRDFELILPQRKKRSLDENHFTAGLPRYQIMSFNDVGDVQCAIFDPERMKAPALSNVTRFSFALPRFAGTPTYNADIALLGNSLTIRGPALSTHFTLTKGEAFWMNDGTIISNETALFGGRHFPAFELKELTLLSTGFYQCGVKVAVSDEIIKSKGVNVTVKAVDIEFTSQPNFIISNRRILLQGCKYKFNAARLARSNSNSFANAAYYEILNSTGIFKLTSLSQPTPTPSTPPRTTTIGREQFLRKRRAADIEELSATIPGIDLTDTFQLNATYRCGVFDPRYMHTPSNSSWVAGESL</sequence>
<dbReference type="AlphaFoldDB" id="A0A7M5U8Y0"/>
<dbReference type="InterPro" id="IPR057774">
    <property type="entry name" value="D8C_UMOD/GP2/OIT3-like"/>
</dbReference>
<keyword evidence="5" id="KW-1185">Reference proteome</keyword>
<evidence type="ECO:0000313" key="5">
    <source>
        <dbReference type="Proteomes" id="UP000594262"/>
    </source>
</evidence>
<evidence type="ECO:0000256" key="1">
    <source>
        <dbReference type="ARBA" id="ARBA00022729"/>
    </source>
</evidence>
<proteinExistence type="predicted"/>
<evidence type="ECO:0000313" key="4">
    <source>
        <dbReference type="EnsemblMetazoa" id="CLYHEMP007709.1"/>
    </source>
</evidence>
<reference evidence="4" key="1">
    <citation type="submission" date="2021-01" db="UniProtKB">
        <authorList>
            <consortium name="EnsemblMetazoa"/>
        </authorList>
    </citation>
    <scope>IDENTIFICATION</scope>
</reference>
<dbReference type="Pfam" id="PF23283">
    <property type="entry name" value="D8C_UMOD"/>
    <property type="match status" value="1"/>
</dbReference>
<dbReference type="CDD" id="cd11304">
    <property type="entry name" value="Cadherin_repeat"/>
    <property type="match status" value="1"/>
</dbReference>
<accession>A0A7M5U8Y0</accession>
<dbReference type="Proteomes" id="UP000594262">
    <property type="component" value="Unplaced"/>
</dbReference>
<protein>
    <recommendedName>
        <fullName evidence="3">UMOD/GP2/OIT3-like D8C domain-containing protein</fullName>
    </recommendedName>
</protein>